<dbReference type="NCBIfam" id="TIGR01460">
    <property type="entry name" value="HAD-SF-IIA"/>
    <property type="match status" value="1"/>
</dbReference>
<proteinExistence type="predicted"/>
<keyword evidence="1" id="KW-0378">Hydrolase</keyword>
<dbReference type="Pfam" id="PF13344">
    <property type="entry name" value="Hydrolase_6"/>
    <property type="match status" value="1"/>
</dbReference>
<dbReference type="InterPro" id="IPR036412">
    <property type="entry name" value="HAD-like_sf"/>
</dbReference>
<dbReference type="Gene3D" id="3.40.50.1000">
    <property type="entry name" value="HAD superfamily/HAD-like"/>
    <property type="match status" value="2"/>
</dbReference>
<dbReference type="PANTHER" id="PTHR19288">
    <property type="entry name" value="4-NITROPHENYLPHOSPHATASE-RELATED"/>
    <property type="match status" value="1"/>
</dbReference>
<dbReference type="Proteomes" id="UP001501490">
    <property type="component" value="Unassembled WGS sequence"/>
</dbReference>
<comment type="caution">
    <text evidence="1">The sequence shown here is derived from an EMBL/GenBank/DDBJ whole genome shotgun (WGS) entry which is preliminary data.</text>
</comment>
<keyword evidence="2" id="KW-1185">Reference proteome</keyword>
<name>A0ABP6ZA56_9ACTN</name>
<dbReference type="InterPro" id="IPR006357">
    <property type="entry name" value="HAD-SF_hydro_IIA"/>
</dbReference>
<evidence type="ECO:0000313" key="1">
    <source>
        <dbReference type="EMBL" id="GAA3603443.1"/>
    </source>
</evidence>
<gene>
    <name evidence="1" type="ORF">GCM10022236_01480</name>
</gene>
<protein>
    <submittedName>
        <fullName evidence="1">HAD-IIA family hydrolase</fullName>
    </submittedName>
</protein>
<organism evidence="1 2">
    <name type="scientific">Microlunatus ginsengisoli</name>
    <dbReference type="NCBI Taxonomy" id="363863"/>
    <lineage>
        <taxon>Bacteria</taxon>
        <taxon>Bacillati</taxon>
        <taxon>Actinomycetota</taxon>
        <taxon>Actinomycetes</taxon>
        <taxon>Propionibacteriales</taxon>
        <taxon>Propionibacteriaceae</taxon>
        <taxon>Microlunatus</taxon>
    </lineage>
</organism>
<dbReference type="EMBL" id="BAABAB010000002">
    <property type="protein sequence ID" value="GAA3603443.1"/>
    <property type="molecule type" value="Genomic_DNA"/>
</dbReference>
<dbReference type="InterPro" id="IPR023214">
    <property type="entry name" value="HAD_sf"/>
</dbReference>
<dbReference type="GO" id="GO:0016787">
    <property type="term" value="F:hydrolase activity"/>
    <property type="evidence" value="ECO:0007669"/>
    <property type="project" value="UniProtKB-KW"/>
</dbReference>
<reference evidence="2" key="1">
    <citation type="journal article" date="2019" name="Int. J. Syst. Evol. Microbiol.">
        <title>The Global Catalogue of Microorganisms (GCM) 10K type strain sequencing project: providing services to taxonomists for standard genome sequencing and annotation.</title>
        <authorList>
            <consortium name="The Broad Institute Genomics Platform"/>
            <consortium name="The Broad Institute Genome Sequencing Center for Infectious Disease"/>
            <person name="Wu L."/>
            <person name="Ma J."/>
        </authorList>
    </citation>
    <scope>NUCLEOTIDE SEQUENCE [LARGE SCALE GENOMIC DNA]</scope>
    <source>
        <strain evidence="2">JCM 16929</strain>
    </source>
</reference>
<sequence length="335" mass="34335">MSDQPVIGSYDAALFDLDGVIYLGPEPVPGAADGVAGLRARGTKIGFVTNNAARTPASVAEHLRDLGISAQTSDVVTSSQAGAHLLRERFGPGAKVLVVGGGGLWAALAEAGLTGVRSADDDPVAVIQGWSTDLLWEQINEAAVAVNRGAHWLATNTDMTRPTDRGIVPGNGAAVAAVRVAVDVDPEVAGKPYRPLFAETIERLGAAKPIFVGDRLDTDINGAVALGIDSMMVLTGAHGAAELLAAGPDARPTYLGWNVQALLEPALSVTVDGDRASSGGATAVVENGALRLLAPPRNRAQAVAGLWAAARLAWTYADSGRPLDHTSISPLLGTP</sequence>
<dbReference type="RefSeq" id="WP_344801154.1">
    <property type="nucleotide sequence ID" value="NZ_BAABAB010000002.1"/>
</dbReference>
<dbReference type="SUPFAM" id="SSF56784">
    <property type="entry name" value="HAD-like"/>
    <property type="match status" value="1"/>
</dbReference>
<dbReference type="PANTHER" id="PTHR19288:SF95">
    <property type="entry name" value="D-GLYCEROL 3-PHOSPHATE PHOSPHATASE"/>
    <property type="match status" value="1"/>
</dbReference>
<evidence type="ECO:0000313" key="2">
    <source>
        <dbReference type="Proteomes" id="UP001501490"/>
    </source>
</evidence>
<dbReference type="Pfam" id="PF13242">
    <property type="entry name" value="Hydrolase_like"/>
    <property type="match status" value="1"/>
</dbReference>
<accession>A0ABP6ZA56</accession>